<comment type="similarity">
    <text evidence="3">Belongs to the ATPase epsilon chain family.</text>
</comment>
<evidence type="ECO:0000256" key="7">
    <source>
        <dbReference type="ARBA" id="ARBA00023196"/>
    </source>
</evidence>
<dbReference type="Pfam" id="PF02823">
    <property type="entry name" value="ATP-synt_DE_N"/>
    <property type="match status" value="1"/>
</dbReference>
<keyword evidence="6" id="KW-0472">Membrane</keyword>
<dbReference type="Proteomes" id="UP000500961">
    <property type="component" value="Chromosome"/>
</dbReference>
<dbReference type="InterPro" id="IPR036771">
    <property type="entry name" value="ATPsynth_dsu/esu_N"/>
</dbReference>
<keyword evidence="7" id="KW-0139">CF(1)</keyword>
<evidence type="ECO:0000259" key="9">
    <source>
        <dbReference type="Pfam" id="PF02823"/>
    </source>
</evidence>
<dbReference type="PANTHER" id="PTHR13822:SF10">
    <property type="entry name" value="ATP SYNTHASE EPSILON CHAIN, CHLOROPLASTIC"/>
    <property type="match status" value="1"/>
</dbReference>
<organism evidence="10 11">
    <name type="scientific">Tenuifilum thalassicum</name>
    <dbReference type="NCBI Taxonomy" id="2590900"/>
    <lineage>
        <taxon>Bacteria</taxon>
        <taxon>Pseudomonadati</taxon>
        <taxon>Bacteroidota</taxon>
        <taxon>Bacteroidia</taxon>
        <taxon>Bacteroidales</taxon>
        <taxon>Tenuifilaceae</taxon>
        <taxon>Tenuifilum</taxon>
    </lineage>
</organism>
<gene>
    <name evidence="10" type="ORF">FHG85_12860</name>
</gene>
<dbReference type="InterPro" id="IPR001469">
    <property type="entry name" value="ATP_synth_F1_dsu/esu"/>
</dbReference>
<evidence type="ECO:0000313" key="10">
    <source>
        <dbReference type="EMBL" id="QKG81118.1"/>
    </source>
</evidence>
<dbReference type="SUPFAM" id="SSF51344">
    <property type="entry name" value="Epsilon subunit of F1F0-ATP synthase N-terminal domain"/>
    <property type="match status" value="1"/>
</dbReference>
<name>A0A7D4BG69_9BACT</name>
<dbReference type="Gene3D" id="2.60.15.10">
    <property type="entry name" value="F0F1 ATP synthase delta/epsilon subunit, N-terminal"/>
    <property type="match status" value="1"/>
</dbReference>
<comment type="function">
    <text evidence="1">Produces ATP from ADP in the presence of a proton gradient across the membrane.</text>
</comment>
<proteinExistence type="inferred from homology"/>
<dbReference type="GO" id="GO:0046933">
    <property type="term" value="F:proton-transporting ATP synthase activity, rotational mechanism"/>
    <property type="evidence" value="ECO:0007669"/>
    <property type="project" value="InterPro"/>
</dbReference>
<dbReference type="GO" id="GO:0012505">
    <property type="term" value="C:endomembrane system"/>
    <property type="evidence" value="ECO:0007669"/>
    <property type="project" value="UniProtKB-SubCell"/>
</dbReference>
<keyword evidence="8" id="KW-0066">ATP synthesis</keyword>
<accession>A0A7D4BG69</accession>
<keyword evidence="5" id="KW-0406">Ion transport</keyword>
<evidence type="ECO:0000256" key="3">
    <source>
        <dbReference type="ARBA" id="ARBA00005712"/>
    </source>
</evidence>
<reference evidence="10 11" key="1">
    <citation type="submission" date="2019-07" db="EMBL/GenBank/DDBJ databases">
        <title>Thalassofilum flectens gen. nov., sp. nov., a novel moderate thermophilic anaerobe from a shallow sea hot spring in Kunashir Island (Russia), representing a new family in the order Bacteroidales, and proposal of Thalassofilacea fam. nov.</title>
        <authorList>
            <person name="Kochetkova T.V."/>
            <person name="Podosokorskaya O.A."/>
            <person name="Novikov A."/>
            <person name="Elcheninov A.G."/>
            <person name="Toshchakov S.V."/>
            <person name="Kublanov I.V."/>
        </authorList>
    </citation>
    <scope>NUCLEOTIDE SEQUENCE [LARGE SCALE GENOMIC DNA]</scope>
    <source>
        <strain evidence="10 11">38-H</strain>
    </source>
</reference>
<evidence type="ECO:0000313" key="11">
    <source>
        <dbReference type="Proteomes" id="UP000500961"/>
    </source>
</evidence>
<evidence type="ECO:0000256" key="6">
    <source>
        <dbReference type="ARBA" id="ARBA00023136"/>
    </source>
</evidence>
<dbReference type="AlphaFoldDB" id="A0A7D4BG69"/>
<dbReference type="InterPro" id="IPR020546">
    <property type="entry name" value="ATP_synth_F1_dsu/esu_N"/>
</dbReference>
<dbReference type="CDD" id="cd12152">
    <property type="entry name" value="F1-ATPase_delta"/>
    <property type="match status" value="1"/>
</dbReference>
<protein>
    <submittedName>
        <fullName evidence="10">F0F1 ATP synthase subunit epsilon</fullName>
    </submittedName>
</protein>
<feature type="domain" description="ATP synthase F1 complex delta/epsilon subunit N-terminal" evidence="9">
    <location>
        <begin position="3"/>
        <end position="80"/>
    </location>
</feature>
<dbReference type="GO" id="GO:0045259">
    <property type="term" value="C:proton-transporting ATP synthase complex"/>
    <property type="evidence" value="ECO:0007669"/>
    <property type="project" value="UniProtKB-KW"/>
</dbReference>
<dbReference type="KEGG" id="ttz:FHG85_12860"/>
<evidence type="ECO:0000256" key="5">
    <source>
        <dbReference type="ARBA" id="ARBA00023065"/>
    </source>
</evidence>
<evidence type="ECO:0000256" key="8">
    <source>
        <dbReference type="ARBA" id="ARBA00023310"/>
    </source>
</evidence>
<sequence>MICELYSVEKFFQIEEVYYVQVPGTKGSFGILKKHAPIISSLEPGIVKVVRNDGAEILFSIPAGGFVSFENDVVSIVSEEITQTY</sequence>
<dbReference type="RefSeq" id="WP_173076564.1">
    <property type="nucleotide sequence ID" value="NZ_CP041345.1"/>
</dbReference>
<evidence type="ECO:0000256" key="2">
    <source>
        <dbReference type="ARBA" id="ARBA00004184"/>
    </source>
</evidence>
<evidence type="ECO:0000256" key="4">
    <source>
        <dbReference type="ARBA" id="ARBA00022448"/>
    </source>
</evidence>
<evidence type="ECO:0000256" key="1">
    <source>
        <dbReference type="ARBA" id="ARBA00003543"/>
    </source>
</evidence>
<keyword evidence="4" id="KW-0813">Transport</keyword>
<dbReference type="PANTHER" id="PTHR13822">
    <property type="entry name" value="ATP SYNTHASE DELTA/EPSILON CHAIN"/>
    <property type="match status" value="1"/>
</dbReference>
<comment type="subcellular location">
    <subcellularLocation>
        <location evidence="2">Endomembrane system</location>
        <topology evidence="2">Peripheral membrane protein</topology>
    </subcellularLocation>
</comment>
<keyword evidence="11" id="KW-1185">Reference proteome</keyword>
<dbReference type="EMBL" id="CP041345">
    <property type="protein sequence ID" value="QKG81118.1"/>
    <property type="molecule type" value="Genomic_DNA"/>
</dbReference>